<dbReference type="PRINTS" id="PR00419">
    <property type="entry name" value="ADXRDTASE"/>
</dbReference>
<dbReference type="PANTHER" id="PTHR43734">
    <property type="entry name" value="PHYTOENE DESATURASE"/>
    <property type="match status" value="1"/>
</dbReference>
<dbReference type="InterPro" id="IPR014105">
    <property type="entry name" value="Carotenoid/retinoid_OxRdtase"/>
</dbReference>
<dbReference type="InterPro" id="IPR002937">
    <property type="entry name" value="Amino_oxidase"/>
</dbReference>
<keyword evidence="8" id="KW-1185">Reference proteome</keyword>
<keyword evidence="3 5" id="KW-0125">Carotenoid biosynthesis</keyword>
<dbReference type="EC" id="1.3.99.26" evidence="7"/>
<dbReference type="GO" id="GO:0016491">
    <property type="term" value="F:oxidoreductase activity"/>
    <property type="evidence" value="ECO:0007669"/>
    <property type="project" value="UniProtKB-KW"/>
</dbReference>
<dbReference type="Proteomes" id="UP001179181">
    <property type="component" value="Unassembled WGS sequence"/>
</dbReference>
<comment type="caution">
    <text evidence="7">The sequence shown here is derived from an EMBL/GenBank/DDBJ whole genome shotgun (WGS) entry which is preliminary data.</text>
</comment>
<dbReference type="EC" id="1.3.99.28" evidence="7"/>
<name>A0ABX0USA7_9BACT</name>
<dbReference type="SUPFAM" id="SSF51905">
    <property type="entry name" value="FAD/NAD(P)-binding domain"/>
    <property type="match status" value="1"/>
</dbReference>
<evidence type="ECO:0000256" key="2">
    <source>
        <dbReference type="ARBA" id="ARBA00006046"/>
    </source>
</evidence>
<evidence type="ECO:0000256" key="5">
    <source>
        <dbReference type="RuleBase" id="RU362075"/>
    </source>
</evidence>
<dbReference type="RefSeq" id="WP_167274355.1">
    <property type="nucleotide sequence ID" value="NZ_JAASQJ010000004.1"/>
</dbReference>
<dbReference type="PANTHER" id="PTHR43734:SF1">
    <property type="entry name" value="PHYTOENE DESATURASE"/>
    <property type="match status" value="1"/>
</dbReference>
<dbReference type="EMBL" id="JAASQJ010000004">
    <property type="protein sequence ID" value="NIJ55094.1"/>
    <property type="molecule type" value="Genomic_DNA"/>
</dbReference>
<comment type="similarity">
    <text evidence="2 5">Belongs to the carotenoid/retinoid oxidoreductase family.</text>
</comment>
<evidence type="ECO:0000256" key="3">
    <source>
        <dbReference type="ARBA" id="ARBA00022746"/>
    </source>
</evidence>
<dbReference type="Gene3D" id="3.50.50.60">
    <property type="entry name" value="FAD/NAD(P)-binding domain"/>
    <property type="match status" value="2"/>
</dbReference>
<dbReference type="InterPro" id="IPR036188">
    <property type="entry name" value="FAD/NAD-bd_sf"/>
</dbReference>
<protein>
    <submittedName>
        <fullName evidence="7">Phytoene desaturase</fullName>
        <ecNumber evidence="7">1.3.99.26</ecNumber>
        <ecNumber evidence="7">1.3.99.28</ecNumber>
        <ecNumber evidence="7">1.3.99.29</ecNumber>
        <ecNumber evidence="7">1.3.99.31</ecNumber>
    </submittedName>
</protein>
<dbReference type="EC" id="1.3.99.31" evidence="7"/>
<evidence type="ECO:0000256" key="1">
    <source>
        <dbReference type="ARBA" id="ARBA00004829"/>
    </source>
</evidence>
<accession>A0ABX0USA7</accession>
<dbReference type="EC" id="1.3.99.29" evidence="7"/>
<gene>
    <name evidence="7" type="ORF">FHS68_004281</name>
</gene>
<reference evidence="7 8" key="1">
    <citation type="submission" date="2020-03" db="EMBL/GenBank/DDBJ databases">
        <title>Genomic Encyclopedia of Type Strains, Phase IV (KMG-IV): sequencing the most valuable type-strain genomes for metagenomic binning, comparative biology and taxonomic classification.</title>
        <authorList>
            <person name="Goeker M."/>
        </authorList>
    </citation>
    <scope>NUCLEOTIDE SEQUENCE [LARGE SCALE GENOMIC DNA]</scope>
    <source>
        <strain evidence="7 8">DSM 102865</strain>
    </source>
</reference>
<sequence>MHHNKIIKGDKPAEISVIGSGFAGLAASAILAKNGANVTVFEKNEQVGGRARTFSANGFLFDMGPSWYWMPDVYDRFYKIFDSDSSDFYDLKKLDPGFAVIFGVGDVLDIPEDFEDICELFESIEAGSASKLRKFITEGEFKYMTGMHEMVYKPGNSVTEFFSLKLFKDALRLQVFTSFSKHVRKYFKDPRLLALIEFPVLFLGAMPKDTPALYSLMNFSALKQGTFYPMGGFGKVVRSFRDIAEKAGVTFATSQDVKWLETDKRMITHIHSNGNRHRSDAVVGSADYHHIETALLDLENRSYPESYWDSRTFAPSCLLFYLGVNKKVARLRHHNLFFDENFEKHAIEIYEDKKWPSRPLFYVCCPSKTDPTVAPEGSENIFVLMPIATGLKDPSPVRENYYNILMDRLEKFAGENIRNHVVFKKSYSVSDFVHDYNAYQGNAYGLANTLMQTAIFKPKLKSKKVKNLFYAGQLTVPGPGVPPSIISGQIAANELMKFLNK</sequence>
<dbReference type="NCBIfam" id="TIGR02734">
    <property type="entry name" value="crtI_fam"/>
    <property type="match status" value="1"/>
</dbReference>
<evidence type="ECO:0000313" key="7">
    <source>
        <dbReference type="EMBL" id="NIJ55094.1"/>
    </source>
</evidence>
<feature type="domain" description="Amine oxidase" evidence="6">
    <location>
        <begin position="22"/>
        <end position="495"/>
    </location>
</feature>
<evidence type="ECO:0000259" key="6">
    <source>
        <dbReference type="Pfam" id="PF01593"/>
    </source>
</evidence>
<organism evidence="7 8">
    <name type="scientific">Dyadobacter arcticus</name>
    <dbReference type="NCBI Taxonomy" id="1078754"/>
    <lineage>
        <taxon>Bacteria</taxon>
        <taxon>Pseudomonadati</taxon>
        <taxon>Bacteroidota</taxon>
        <taxon>Cytophagia</taxon>
        <taxon>Cytophagales</taxon>
        <taxon>Spirosomataceae</taxon>
        <taxon>Dyadobacter</taxon>
    </lineage>
</organism>
<evidence type="ECO:0000256" key="4">
    <source>
        <dbReference type="ARBA" id="ARBA00023002"/>
    </source>
</evidence>
<keyword evidence="4 5" id="KW-0560">Oxidoreductase</keyword>
<proteinExistence type="inferred from homology"/>
<evidence type="ECO:0000313" key="8">
    <source>
        <dbReference type="Proteomes" id="UP001179181"/>
    </source>
</evidence>
<comment type="pathway">
    <text evidence="1 5">Carotenoid biosynthesis.</text>
</comment>
<dbReference type="Pfam" id="PF01593">
    <property type="entry name" value="Amino_oxidase"/>
    <property type="match status" value="1"/>
</dbReference>